<gene>
    <name evidence="3" type="ORF">I215_00125</name>
</gene>
<name>K2P697_9FLAO</name>
<sequence>MNWFKTLIVILLLMLTPELMSAQCAMCRAALETGGGEAMAKGVNNGIMYLMAVPYILIAVIGFFIFKKMK</sequence>
<organism evidence="3 4">
    <name type="scientific">Galbibacter marinus</name>
    <dbReference type="NCBI Taxonomy" id="555500"/>
    <lineage>
        <taxon>Bacteria</taxon>
        <taxon>Pseudomonadati</taxon>
        <taxon>Bacteroidota</taxon>
        <taxon>Flavobacteriia</taxon>
        <taxon>Flavobacteriales</taxon>
        <taxon>Flavobacteriaceae</taxon>
        <taxon>Galbibacter</taxon>
    </lineage>
</organism>
<dbReference type="AlphaFoldDB" id="K2P697"/>
<evidence type="ECO:0000313" key="3">
    <source>
        <dbReference type="EMBL" id="EKF56573.1"/>
    </source>
</evidence>
<comment type="caution">
    <text evidence="3">The sequence shown here is derived from an EMBL/GenBank/DDBJ whole genome shotgun (WGS) entry which is preliminary data.</text>
</comment>
<proteinExistence type="predicted"/>
<keyword evidence="1" id="KW-1133">Transmembrane helix</keyword>
<dbReference type="RefSeq" id="WP_008989903.1">
    <property type="nucleotide sequence ID" value="NZ_AMSG01000001.1"/>
</dbReference>
<evidence type="ECO:0000256" key="1">
    <source>
        <dbReference type="SAM" id="Phobius"/>
    </source>
</evidence>
<feature type="signal peptide" evidence="2">
    <location>
        <begin position="1"/>
        <end position="22"/>
    </location>
</feature>
<dbReference type="OrthoDB" id="678747at2"/>
<reference evidence="3 4" key="1">
    <citation type="journal article" date="2012" name="J. Bacteriol.">
        <title>Genome Sequence of Galbibacter marinum Type Strain ck-I2-15.</title>
        <authorList>
            <person name="Lai Q."/>
            <person name="Li C."/>
            <person name="Shao Z."/>
        </authorList>
    </citation>
    <scope>NUCLEOTIDE SEQUENCE [LARGE SCALE GENOMIC DNA]</scope>
    <source>
        <strain evidence="4">ck-I2-15</strain>
    </source>
</reference>
<evidence type="ECO:0000256" key="2">
    <source>
        <dbReference type="SAM" id="SignalP"/>
    </source>
</evidence>
<dbReference type="STRING" id="555500.I215_00125"/>
<evidence type="ECO:0000313" key="4">
    <source>
        <dbReference type="Proteomes" id="UP000007364"/>
    </source>
</evidence>
<accession>K2P697</accession>
<feature type="transmembrane region" description="Helical" evidence="1">
    <location>
        <begin position="48"/>
        <end position="66"/>
    </location>
</feature>
<dbReference type="Proteomes" id="UP000007364">
    <property type="component" value="Unassembled WGS sequence"/>
</dbReference>
<dbReference type="EMBL" id="AMSG01000001">
    <property type="protein sequence ID" value="EKF56573.1"/>
    <property type="molecule type" value="Genomic_DNA"/>
</dbReference>
<keyword evidence="1" id="KW-0812">Transmembrane</keyword>
<feature type="chain" id="PRO_5003862845" evidence="2">
    <location>
        <begin position="23"/>
        <end position="70"/>
    </location>
</feature>
<dbReference type="eggNOG" id="ENOG5032YGK">
    <property type="taxonomic scope" value="Bacteria"/>
</dbReference>
<keyword evidence="4" id="KW-1185">Reference proteome</keyword>
<protein>
    <submittedName>
        <fullName evidence="3">Uncharacterized protein</fullName>
    </submittedName>
</protein>
<keyword evidence="1" id="KW-0472">Membrane</keyword>
<keyword evidence="2" id="KW-0732">Signal</keyword>